<dbReference type="InterPro" id="IPR000253">
    <property type="entry name" value="FHA_dom"/>
</dbReference>
<dbReference type="SUPFAM" id="SSF49879">
    <property type="entry name" value="SMAD/FHA domain"/>
    <property type="match status" value="1"/>
</dbReference>
<dbReference type="Gene3D" id="2.60.200.20">
    <property type="match status" value="1"/>
</dbReference>
<feature type="region of interest" description="Disordered" evidence="1">
    <location>
        <begin position="940"/>
        <end position="1168"/>
    </location>
</feature>
<name>A0A1Y1U6B1_9TREE</name>
<proteinExistence type="predicted"/>
<evidence type="ECO:0000313" key="3">
    <source>
        <dbReference type="EMBL" id="ORX33569.1"/>
    </source>
</evidence>
<dbReference type="AlphaFoldDB" id="A0A1Y1U6B1"/>
<feature type="region of interest" description="Disordered" evidence="1">
    <location>
        <begin position="331"/>
        <end position="370"/>
    </location>
</feature>
<feature type="compositionally biased region" description="Polar residues" evidence="1">
    <location>
        <begin position="1157"/>
        <end position="1168"/>
    </location>
</feature>
<feature type="compositionally biased region" description="Low complexity" evidence="1">
    <location>
        <begin position="967"/>
        <end position="981"/>
    </location>
</feature>
<gene>
    <name evidence="3" type="ORF">BD324DRAFT_639344</name>
</gene>
<feature type="region of interest" description="Disordered" evidence="1">
    <location>
        <begin position="728"/>
        <end position="847"/>
    </location>
</feature>
<feature type="compositionally biased region" description="Polar residues" evidence="1">
    <location>
        <begin position="1043"/>
        <end position="1059"/>
    </location>
</feature>
<feature type="compositionally biased region" description="Pro residues" evidence="1">
    <location>
        <begin position="277"/>
        <end position="290"/>
    </location>
</feature>
<feature type="compositionally biased region" description="Acidic residues" evidence="1">
    <location>
        <begin position="467"/>
        <end position="518"/>
    </location>
</feature>
<dbReference type="Pfam" id="PF00498">
    <property type="entry name" value="FHA"/>
    <property type="match status" value="1"/>
</dbReference>
<feature type="compositionally biased region" description="Low complexity" evidence="1">
    <location>
        <begin position="780"/>
        <end position="800"/>
    </location>
</feature>
<feature type="compositionally biased region" description="Low complexity" evidence="1">
    <location>
        <begin position="744"/>
        <end position="754"/>
    </location>
</feature>
<dbReference type="STRING" id="4999.A0A1Y1U6B1"/>
<evidence type="ECO:0000313" key="4">
    <source>
        <dbReference type="Proteomes" id="UP000193218"/>
    </source>
</evidence>
<feature type="region of interest" description="Disordered" evidence="1">
    <location>
        <begin position="184"/>
        <end position="210"/>
    </location>
</feature>
<feature type="compositionally biased region" description="Low complexity" evidence="1">
    <location>
        <begin position="1022"/>
        <end position="1041"/>
    </location>
</feature>
<dbReference type="InParanoid" id="A0A1Y1U6B1"/>
<feature type="region of interest" description="Disordered" evidence="1">
    <location>
        <begin position="580"/>
        <end position="638"/>
    </location>
</feature>
<feature type="compositionally biased region" description="Polar residues" evidence="1">
    <location>
        <begin position="189"/>
        <end position="201"/>
    </location>
</feature>
<sequence length="1168" mass="124563">MAESSQQEPAAAAPAQGTLGTLFLVGRKTGLNVQGFPIDSQRVTIGRDYDCDIRLYFSDVSKFHAEITFDLLTGQASLHVHGGNGVHFAHDGDDLTVLKPPSVVPLSNGDTLIIRKKMFKFEYPSIDSVESVAPDSPLKTAIPFPSPAKPVRRRASHRLSLVPAGREFVPHSPAKATRRNTLGAAVNKGGSQPFPTMESTTPVAEEDEPEEVVDVVDGDEGDKVYLEAAPAAITQPAENVPGNPFMTMQTEAKSILQAPSMPKARKSISFGVSQAPKPDPQLTPVRPPGPTRSVSAPSLAIPEVTPQLVRLTPKGSPSLRKSLLVRSARKAWEQTRSPGVQGAVDKGLVATRRKSSGLSPKKVSPTKEAKAVVAREPVSLEQEMKTQEAPRVPLQEIQWIAEDGVSNISISDSDSDKDSLEADVSLDIPGQSVFSLNPKALSDEALEGSEAAEEDQPVLSQNVQMDGVEEDESEDDNDDDDDENDDEAEEEDDVDAEEEVEEQVEQINESFEEEEEPVENSYRIIETELSPNDHCDQDVDDSVPDSNFALPGTPAAVSRMRLIPLQLTWRQRQAMSQFYTPQPRRGLGTPHRPLATIGGPATRRTVSGSGNPRAVPGSLGRPQRMVSGGQAPQLMSTPVQSVAVKPLASEVRRSHGRHSPLTMKPHSAATDNPWRLHVLYLLLHPASKLPSENRFLSPSSPHILILPSKFRKSISRMALHPVLPLGTSVVDSDSQPMSTPAPRTTLTSTLSLTTIKPRPGSSAIQFGLPRTPAVAPQPGSTASSRASAASRAGLAQRSARPVSKKKEDASPVVAVGEFGNDSGDVEDVNEAPRSRSSSPSIPPSLSFTGLREMLKPLSSPKTPSFIGMRDLFGPVVATNQATPTYTGMKQMMELPKVAATPSFTGVRKMLTTPLEPPTPKYEGLGAMLEIDEDGYDAFEGEESANESYEAPPPTRGAAATRGRKPAARATRAAKATGTNKAVGPSKGRQGPSSKAAVEDDGNGAPPSPAKSTRSTKSKSSAKSKASGPSSKSGKSTAAKRTVQADSRSTVEIIRSSPTRPETEPVADLTSPTKPKAKSAKSRTAQPLKDLDDQTTDVPVKPTKGTKSKTATAAAPKKAAKGKSVRIEVEEEDKENGGADETAAAQKSQKATMKKARQSTVASRTRSRV</sequence>
<dbReference type="EMBL" id="NBSH01000019">
    <property type="protein sequence ID" value="ORX33569.1"/>
    <property type="molecule type" value="Genomic_DNA"/>
</dbReference>
<dbReference type="RefSeq" id="XP_021867888.1">
    <property type="nucleotide sequence ID" value="XM_022017223.1"/>
</dbReference>
<feature type="domain" description="FHA" evidence="2">
    <location>
        <begin position="43"/>
        <end position="86"/>
    </location>
</feature>
<feature type="region of interest" description="Disordered" evidence="1">
    <location>
        <begin position="271"/>
        <end position="299"/>
    </location>
</feature>
<feature type="region of interest" description="Disordered" evidence="1">
    <location>
        <begin position="408"/>
        <end position="520"/>
    </location>
</feature>
<feature type="compositionally biased region" description="Acidic residues" evidence="1">
    <location>
        <begin position="444"/>
        <end position="456"/>
    </location>
</feature>
<dbReference type="OrthoDB" id="6288785at2759"/>
<keyword evidence="4" id="KW-1185">Reference proteome</keyword>
<feature type="compositionally biased region" description="Low complexity" evidence="1">
    <location>
        <begin position="1100"/>
        <end position="1116"/>
    </location>
</feature>
<accession>A0A1Y1U6B1</accession>
<dbReference type="PROSITE" id="PS50006">
    <property type="entry name" value="FHA_DOMAIN"/>
    <property type="match status" value="1"/>
</dbReference>
<evidence type="ECO:0000259" key="2">
    <source>
        <dbReference type="PROSITE" id="PS50006"/>
    </source>
</evidence>
<evidence type="ECO:0000256" key="1">
    <source>
        <dbReference type="SAM" id="MobiDB-lite"/>
    </source>
</evidence>
<reference evidence="3 4" key="1">
    <citation type="submission" date="2017-03" db="EMBL/GenBank/DDBJ databases">
        <title>Widespread Adenine N6-methylation of Active Genes in Fungi.</title>
        <authorList>
            <consortium name="DOE Joint Genome Institute"/>
            <person name="Mondo S.J."/>
            <person name="Dannebaum R.O."/>
            <person name="Kuo R.C."/>
            <person name="Louie K.B."/>
            <person name="Bewick A.J."/>
            <person name="Labutti K."/>
            <person name="Haridas S."/>
            <person name="Kuo A."/>
            <person name="Salamov A."/>
            <person name="Ahrendt S.R."/>
            <person name="Lau R."/>
            <person name="Bowen B.P."/>
            <person name="Lipzen A."/>
            <person name="Sullivan W."/>
            <person name="Andreopoulos W.B."/>
            <person name="Clum A."/>
            <person name="Lindquist E."/>
            <person name="Daum C."/>
            <person name="Northen T.R."/>
            <person name="Ramamoorthy G."/>
            <person name="Schmitz R.J."/>
            <person name="Gryganskyi A."/>
            <person name="Culley D."/>
            <person name="Magnuson J."/>
            <person name="James T.Y."/>
            <person name="O'Malley M.A."/>
            <person name="Stajich J.E."/>
            <person name="Spatafora J.W."/>
            <person name="Visel A."/>
            <person name="Grigoriev I.V."/>
        </authorList>
    </citation>
    <scope>NUCLEOTIDE SEQUENCE [LARGE SCALE GENOMIC DNA]</scope>
    <source>
        <strain evidence="3 4">NRRL Y-17943</strain>
    </source>
</reference>
<protein>
    <recommendedName>
        <fullName evidence="2">FHA domain-containing protein</fullName>
    </recommendedName>
</protein>
<feature type="compositionally biased region" description="Polar residues" evidence="1">
    <location>
        <begin position="729"/>
        <end position="742"/>
    </location>
</feature>
<organism evidence="3 4">
    <name type="scientific">Kockovaella imperatae</name>
    <dbReference type="NCBI Taxonomy" id="4999"/>
    <lineage>
        <taxon>Eukaryota</taxon>
        <taxon>Fungi</taxon>
        <taxon>Dikarya</taxon>
        <taxon>Basidiomycota</taxon>
        <taxon>Agaricomycotina</taxon>
        <taxon>Tremellomycetes</taxon>
        <taxon>Tremellales</taxon>
        <taxon>Cuniculitremaceae</taxon>
        <taxon>Kockovaella</taxon>
    </lineage>
</organism>
<dbReference type="Proteomes" id="UP000193218">
    <property type="component" value="Unassembled WGS sequence"/>
</dbReference>
<dbReference type="CDD" id="cd22673">
    <property type="entry name" value="FHA_Ki67"/>
    <property type="match status" value="1"/>
</dbReference>
<feature type="compositionally biased region" description="Low complexity" evidence="1">
    <location>
        <begin position="834"/>
        <end position="846"/>
    </location>
</feature>
<dbReference type="InterPro" id="IPR008984">
    <property type="entry name" value="SMAD_FHA_dom_sf"/>
</dbReference>
<dbReference type="GeneID" id="33559032"/>
<comment type="caution">
    <text evidence="3">The sequence shown here is derived from an EMBL/GenBank/DDBJ whole genome shotgun (WGS) entry which is preliminary data.</text>
</comment>